<dbReference type="PROSITE" id="PS50949">
    <property type="entry name" value="HTH_GNTR"/>
    <property type="match status" value="1"/>
</dbReference>
<dbReference type="SMART" id="SM00345">
    <property type="entry name" value="HTH_GNTR"/>
    <property type="match status" value="1"/>
</dbReference>
<evidence type="ECO:0000256" key="3">
    <source>
        <dbReference type="ARBA" id="ARBA00023163"/>
    </source>
</evidence>
<evidence type="ECO:0000313" key="5">
    <source>
        <dbReference type="EMBL" id="MDF1585848.1"/>
    </source>
</evidence>
<sequence length="256" mass="27835">MTADGRMQGEELEREGGIALWRQVATRLASEIRGRGAAEDPRLPPESALAERFGVNRHTVRQALRHLAEQGIVRTERGRGTFVNEVMVHYSLGEKPRFGASLLAGYRLPGRRVLDAVAEPADETVARHLGLAAGTMVLRVRSLGLADGVPVCLGQTWLEARRFPDAAAELEAEGSFTRLFARHRISDYRRATTRLQARRASREEAALLQQPVGEPVLATEALDVTPDGTPLSFAVTSWAASRVDFTVEAPAAPAAP</sequence>
<dbReference type="Proteomes" id="UP001301140">
    <property type="component" value="Unassembled WGS sequence"/>
</dbReference>
<dbReference type="InterPro" id="IPR050679">
    <property type="entry name" value="Bact_HTH_transcr_reg"/>
</dbReference>
<dbReference type="Gene3D" id="1.10.10.10">
    <property type="entry name" value="Winged helix-like DNA-binding domain superfamily/Winged helix DNA-binding domain"/>
    <property type="match status" value="1"/>
</dbReference>
<dbReference type="Gene3D" id="3.40.1410.10">
    <property type="entry name" value="Chorismate lyase-like"/>
    <property type="match status" value="1"/>
</dbReference>
<keyword evidence="6" id="KW-1185">Reference proteome</keyword>
<keyword evidence="1" id="KW-0805">Transcription regulation</keyword>
<reference evidence="5 6" key="1">
    <citation type="submission" date="2023-03" db="EMBL/GenBank/DDBJ databases">
        <title>YIM 152171 draft genome.</title>
        <authorList>
            <person name="Yang Z."/>
        </authorList>
    </citation>
    <scope>NUCLEOTIDE SEQUENCE [LARGE SCALE GENOMIC DNA]</scope>
    <source>
        <strain evidence="5 6">YIM 152171</strain>
    </source>
</reference>
<dbReference type="PRINTS" id="PR00035">
    <property type="entry name" value="HTHGNTR"/>
</dbReference>
<evidence type="ECO:0000313" key="6">
    <source>
        <dbReference type="Proteomes" id="UP001301140"/>
    </source>
</evidence>
<protein>
    <submittedName>
        <fullName evidence="5">Phosphonate metabolism transcriptional regulator PhnF</fullName>
    </submittedName>
</protein>
<dbReference type="NCBIfam" id="TIGR02325">
    <property type="entry name" value="C_P_lyase_phnF"/>
    <property type="match status" value="1"/>
</dbReference>
<dbReference type="EMBL" id="JARGEQ010000047">
    <property type="protein sequence ID" value="MDF1585848.1"/>
    <property type="molecule type" value="Genomic_DNA"/>
</dbReference>
<dbReference type="InterPro" id="IPR036390">
    <property type="entry name" value="WH_DNA-bd_sf"/>
</dbReference>
<evidence type="ECO:0000259" key="4">
    <source>
        <dbReference type="PROSITE" id="PS50949"/>
    </source>
</evidence>
<comment type="caution">
    <text evidence="5">The sequence shown here is derived from an EMBL/GenBank/DDBJ whole genome shotgun (WGS) entry which is preliminary data.</text>
</comment>
<dbReference type="Pfam" id="PF00392">
    <property type="entry name" value="GntR"/>
    <property type="match status" value="1"/>
</dbReference>
<dbReference type="PANTHER" id="PTHR44846:SF1">
    <property type="entry name" value="MANNOSYL-D-GLYCERATE TRANSPORT_METABOLISM SYSTEM REPRESSOR MNGR-RELATED"/>
    <property type="match status" value="1"/>
</dbReference>
<dbReference type="InterPro" id="IPR012702">
    <property type="entry name" value="CP_lyase_PhnF"/>
</dbReference>
<feature type="domain" description="HTH gntR-type" evidence="4">
    <location>
        <begin position="18"/>
        <end position="86"/>
    </location>
</feature>
<organism evidence="5 6">
    <name type="scientific">Marinimicrococcus flavescens</name>
    <dbReference type="NCBI Taxonomy" id="3031815"/>
    <lineage>
        <taxon>Bacteria</taxon>
        <taxon>Pseudomonadati</taxon>
        <taxon>Pseudomonadota</taxon>
        <taxon>Alphaproteobacteria</taxon>
        <taxon>Geminicoccales</taxon>
        <taxon>Geminicoccaceae</taxon>
        <taxon>Marinimicrococcus</taxon>
    </lineage>
</organism>
<accession>A0AAP3V0Q8</accession>
<keyword evidence="2" id="KW-0238">DNA-binding</keyword>
<evidence type="ECO:0000256" key="2">
    <source>
        <dbReference type="ARBA" id="ARBA00023125"/>
    </source>
</evidence>
<dbReference type="GO" id="GO:0003677">
    <property type="term" value="F:DNA binding"/>
    <property type="evidence" value="ECO:0007669"/>
    <property type="project" value="UniProtKB-KW"/>
</dbReference>
<dbReference type="PANTHER" id="PTHR44846">
    <property type="entry name" value="MANNOSYL-D-GLYCERATE TRANSPORT/METABOLISM SYSTEM REPRESSOR MNGR-RELATED"/>
    <property type="match status" value="1"/>
</dbReference>
<evidence type="ECO:0000256" key="1">
    <source>
        <dbReference type="ARBA" id="ARBA00023015"/>
    </source>
</evidence>
<dbReference type="InterPro" id="IPR000524">
    <property type="entry name" value="Tscrpt_reg_HTH_GntR"/>
</dbReference>
<gene>
    <name evidence="5" type="primary">phnF</name>
    <name evidence="5" type="ORF">PZ740_05555</name>
</gene>
<dbReference type="Pfam" id="PF07702">
    <property type="entry name" value="UTRA"/>
    <property type="match status" value="1"/>
</dbReference>
<proteinExistence type="predicted"/>
<dbReference type="CDD" id="cd07377">
    <property type="entry name" value="WHTH_GntR"/>
    <property type="match status" value="1"/>
</dbReference>
<keyword evidence="3" id="KW-0804">Transcription</keyword>
<dbReference type="InterPro" id="IPR011663">
    <property type="entry name" value="UTRA"/>
</dbReference>
<dbReference type="SUPFAM" id="SSF64288">
    <property type="entry name" value="Chorismate lyase-like"/>
    <property type="match status" value="1"/>
</dbReference>
<dbReference type="AlphaFoldDB" id="A0AAP3V0Q8"/>
<dbReference type="InterPro" id="IPR028978">
    <property type="entry name" value="Chorismate_lyase_/UTRA_dom_sf"/>
</dbReference>
<dbReference type="GO" id="GO:0045892">
    <property type="term" value="P:negative regulation of DNA-templated transcription"/>
    <property type="evidence" value="ECO:0007669"/>
    <property type="project" value="TreeGrafter"/>
</dbReference>
<dbReference type="RefSeq" id="WP_327788269.1">
    <property type="nucleotide sequence ID" value="NZ_JARGEQ010000047.1"/>
</dbReference>
<dbReference type="InterPro" id="IPR036388">
    <property type="entry name" value="WH-like_DNA-bd_sf"/>
</dbReference>
<dbReference type="SUPFAM" id="SSF46785">
    <property type="entry name" value="Winged helix' DNA-binding domain"/>
    <property type="match status" value="1"/>
</dbReference>
<dbReference type="GO" id="GO:0003700">
    <property type="term" value="F:DNA-binding transcription factor activity"/>
    <property type="evidence" value="ECO:0007669"/>
    <property type="project" value="InterPro"/>
</dbReference>
<dbReference type="SMART" id="SM00866">
    <property type="entry name" value="UTRA"/>
    <property type="match status" value="1"/>
</dbReference>
<name>A0AAP3V0Q8_9PROT</name>